<feature type="transmembrane region" description="Helical" evidence="2">
    <location>
        <begin position="190"/>
        <end position="208"/>
    </location>
</feature>
<feature type="compositionally biased region" description="Low complexity" evidence="1">
    <location>
        <begin position="268"/>
        <end position="281"/>
    </location>
</feature>
<keyword evidence="5" id="KW-1185">Reference proteome</keyword>
<keyword evidence="2" id="KW-0472">Membrane</keyword>
<sequence>MFDIVKKLICSVVLVFLTSHYVFSMDIYTVQSNDYLYKIAANHSIKGVSNSELVDAIKGINKPEIPDILSNRIGVGDKIAIPTTKSEVEDGLILLRNQYSSDGSQGVANDTGSSVASNVNSVPEVIDDNLGDKSMIAKSSSSSTNSVQHNVPGIIFEDSKSVATKYGHDLDTQIQGVESEIKAGTSGFSGFLRIVAFLLFLGVVGFFGKKYLDSRNDKKEKELELISKKRRDHLMSRISPVVSDVEFYRTDKNDAQAEFDFFAGSGENQQNSNVNNNNVSSASLDEEDYGEDSLPIDNYAEEVSSDVVYGEKDRNIAVRTDRGVIFETSENKSLTTDESSSSNNEEGYEDFKEQEQLYVIELVDQYLDSEKFVEASITLQDSLETDSNNVDLRYKLLEVYARAGDEIAFDGEVHFIKSKGIVSMFDPLHQKIAKLRDRYFE</sequence>
<dbReference type="InterPro" id="IPR018392">
    <property type="entry name" value="LysM"/>
</dbReference>
<dbReference type="AlphaFoldDB" id="A0A1J0KVN2"/>
<proteinExistence type="predicted"/>
<dbReference type="Proteomes" id="UP000182521">
    <property type="component" value="Chromosome"/>
</dbReference>
<evidence type="ECO:0000256" key="1">
    <source>
        <dbReference type="SAM" id="MobiDB-lite"/>
    </source>
</evidence>
<name>A0A1J0KVN2_9GAMM</name>
<keyword evidence="2" id="KW-1133">Transmembrane helix</keyword>
<gene>
    <name evidence="4" type="ORF">KX01_635</name>
</gene>
<organism evidence="4 5">
    <name type="scientific">Francisella frigiditurris</name>
    <dbReference type="NCBI Taxonomy" id="1542390"/>
    <lineage>
        <taxon>Bacteria</taxon>
        <taxon>Pseudomonadati</taxon>
        <taxon>Pseudomonadota</taxon>
        <taxon>Gammaproteobacteria</taxon>
        <taxon>Thiotrichales</taxon>
        <taxon>Francisellaceae</taxon>
        <taxon>Francisella</taxon>
    </lineage>
</organism>
<dbReference type="EMBL" id="CP009654">
    <property type="protein sequence ID" value="APC97845.1"/>
    <property type="molecule type" value="Genomic_DNA"/>
</dbReference>
<dbReference type="STRING" id="1542390.KX01_635"/>
<reference evidence="5" key="1">
    <citation type="submission" date="2014-10" db="EMBL/GenBank/DDBJ databases">
        <authorList>
            <person name="Kuske C.R."/>
            <person name="Challacombe J.F."/>
            <person name="Daligault H.E."/>
            <person name="Davenport K.W."/>
            <person name="Johnson S.L."/>
            <person name="Siddaramappa S."/>
            <person name="Petersen J.M."/>
        </authorList>
    </citation>
    <scope>NUCLEOTIDE SEQUENCE [LARGE SCALE GENOMIC DNA]</scope>
    <source>
        <strain evidence="5">CA97-1460</strain>
    </source>
</reference>
<keyword evidence="2" id="KW-0812">Transmembrane</keyword>
<evidence type="ECO:0000256" key="2">
    <source>
        <dbReference type="SAM" id="Phobius"/>
    </source>
</evidence>
<dbReference type="InterPro" id="IPR036779">
    <property type="entry name" value="LysM_dom_sf"/>
</dbReference>
<dbReference type="KEGG" id="frc:KX01_635"/>
<dbReference type="PROSITE" id="PS51782">
    <property type="entry name" value="LYSM"/>
    <property type="match status" value="1"/>
</dbReference>
<feature type="region of interest" description="Disordered" evidence="1">
    <location>
        <begin position="265"/>
        <end position="292"/>
    </location>
</feature>
<feature type="domain" description="LysM" evidence="3">
    <location>
        <begin position="26"/>
        <end position="81"/>
    </location>
</feature>
<dbReference type="OrthoDB" id="5298707at2"/>
<evidence type="ECO:0000313" key="4">
    <source>
        <dbReference type="EMBL" id="APC97845.1"/>
    </source>
</evidence>
<evidence type="ECO:0000313" key="5">
    <source>
        <dbReference type="Proteomes" id="UP000182521"/>
    </source>
</evidence>
<feature type="region of interest" description="Disordered" evidence="1">
    <location>
        <begin position="329"/>
        <end position="350"/>
    </location>
</feature>
<dbReference type="CDD" id="cd00118">
    <property type="entry name" value="LysM"/>
    <property type="match status" value="1"/>
</dbReference>
<accession>A0A1J0KVN2</accession>
<protein>
    <submittedName>
        <fullName evidence="4">LysM domain protein</fullName>
    </submittedName>
</protein>
<dbReference type="Gene3D" id="3.10.350.10">
    <property type="entry name" value="LysM domain"/>
    <property type="match status" value="1"/>
</dbReference>
<evidence type="ECO:0000259" key="3">
    <source>
        <dbReference type="PROSITE" id="PS51782"/>
    </source>
</evidence>